<dbReference type="SUPFAM" id="SSF55073">
    <property type="entry name" value="Nucleotide cyclase"/>
    <property type="match status" value="1"/>
</dbReference>
<dbReference type="InterPro" id="IPR050697">
    <property type="entry name" value="Adenylyl/Guanylyl_Cyclase_3/4"/>
</dbReference>
<dbReference type="InterPro" id="IPR029787">
    <property type="entry name" value="Nucleotide_cyclase"/>
</dbReference>
<name>A0ABT0HDI5_9FLAO</name>
<dbReference type="EMBL" id="JALPQF010000021">
    <property type="protein sequence ID" value="MCK8482124.1"/>
    <property type="molecule type" value="Genomic_DNA"/>
</dbReference>
<dbReference type="PANTHER" id="PTHR43081:SF1">
    <property type="entry name" value="ADENYLATE CYCLASE, TERMINAL-DIFFERENTIATION SPECIFIC"/>
    <property type="match status" value="1"/>
</dbReference>
<evidence type="ECO:0000259" key="2">
    <source>
        <dbReference type="PROSITE" id="PS50125"/>
    </source>
</evidence>
<sequence length="358" mass="41870">MYHLKRFFKQLFFAIIYWILAFSIFILIRFIAHGEEQGTMFVNPKNEVPITEWIHFGIILGVLVGIFYAIIEFVFDKFITKNIYLGLTILLKTSIYLIVLIFSLTFIITLIELDMDIDLPNERGWWKTSALFWLATSYFFLASFIFLFLKLVYEKFGRGILINMLIGKYRNPTEEERVFMFVDLKSSTTIAEEIGHNKYSKLLQDCFFDLNKIVSRYDGDIYQYVGDEAVITWKLKKGLKHNNCIELYFAFKKLLEKRSKYYMKTYNLNPFFKAGVHGGKLIVAEVGTVKKELAFHGDVINTTARIQDECNKYDESLLISEELLSRIKLKSKYNTKAIGDILLKGKQDTLKIVAINEY</sequence>
<dbReference type="Proteomes" id="UP001203687">
    <property type="component" value="Unassembled WGS sequence"/>
</dbReference>
<organism evidence="3 4">
    <name type="scientific">Psychroserpens algicola</name>
    <dbReference type="NCBI Taxonomy" id="1719034"/>
    <lineage>
        <taxon>Bacteria</taxon>
        <taxon>Pseudomonadati</taxon>
        <taxon>Bacteroidota</taxon>
        <taxon>Flavobacteriia</taxon>
        <taxon>Flavobacteriales</taxon>
        <taxon>Flavobacteriaceae</taxon>
        <taxon>Psychroserpens</taxon>
    </lineage>
</organism>
<feature type="transmembrane region" description="Helical" evidence="1">
    <location>
        <begin position="83"/>
        <end position="111"/>
    </location>
</feature>
<accession>A0ABT0HDI5</accession>
<evidence type="ECO:0000313" key="4">
    <source>
        <dbReference type="Proteomes" id="UP001203687"/>
    </source>
</evidence>
<keyword evidence="1" id="KW-0812">Transmembrane</keyword>
<dbReference type="Pfam" id="PF00211">
    <property type="entry name" value="Guanylate_cyc"/>
    <property type="match status" value="1"/>
</dbReference>
<feature type="transmembrane region" description="Helical" evidence="1">
    <location>
        <begin position="53"/>
        <end position="71"/>
    </location>
</feature>
<dbReference type="PROSITE" id="PS50125">
    <property type="entry name" value="GUANYLATE_CYCLASE_2"/>
    <property type="match status" value="1"/>
</dbReference>
<proteinExistence type="predicted"/>
<keyword evidence="1" id="KW-0472">Membrane</keyword>
<feature type="domain" description="Guanylate cyclase" evidence="2">
    <location>
        <begin position="178"/>
        <end position="307"/>
    </location>
</feature>
<dbReference type="InterPro" id="IPR001054">
    <property type="entry name" value="A/G_cyclase"/>
</dbReference>
<dbReference type="PANTHER" id="PTHR43081">
    <property type="entry name" value="ADENYLATE CYCLASE, TERMINAL-DIFFERENTIATION SPECIFIC-RELATED"/>
    <property type="match status" value="1"/>
</dbReference>
<comment type="caution">
    <text evidence="3">The sequence shown here is derived from an EMBL/GenBank/DDBJ whole genome shotgun (WGS) entry which is preliminary data.</text>
</comment>
<feature type="transmembrane region" description="Helical" evidence="1">
    <location>
        <begin position="131"/>
        <end position="153"/>
    </location>
</feature>
<evidence type="ECO:0000256" key="1">
    <source>
        <dbReference type="SAM" id="Phobius"/>
    </source>
</evidence>
<feature type="transmembrane region" description="Helical" evidence="1">
    <location>
        <begin position="12"/>
        <end position="33"/>
    </location>
</feature>
<dbReference type="RefSeq" id="WP_248413846.1">
    <property type="nucleotide sequence ID" value="NZ_JALPQF010000021.1"/>
</dbReference>
<gene>
    <name evidence="3" type="ORF">MUY34_15935</name>
</gene>
<dbReference type="Gene3D" id="3.30.70.1230">
    <property type="entry name" value="Nucleotide cyclase"/>
    <property type="match status" value="1"/>
</dbReference>
<keyword evidence="1" id="KW-1133">Transmembrane helix</keyword>
<dbReference type="CDD" id="cd07302">
    <property type="entry name" value="CHD"/>
    <property type="match status" value="1"/>
</dbReference>
<keyword evidence="4" id="KW-1185">Reference proteome</keyword>
<evidence type="ECO:0000313" key="3">
    <source>
        <dbReference type="EMBL" id="MCK8482124.1"/>
    </source>
</evidence>
<protein>
    <submittedName>
        <fullName evidence="3">Adenylate/guanylate cyclase domain-containing protein</fullName>
    </submittedName>
</protein>
<reference evidence="3" key="1">
    <citation type="submission" date="2022-04" db="EMBL/GenBank/DDBJ databases">
        <authorList>
            <person name="Ren T."/>
        </authorList>
    </citation>
    <scope>NUCLEOTIDE SEQUENCE</scope>
    <source>
        <strain evidence="3">F63249</strain>
    </source>
</reference>